<name>A0A9P1BR67_9DINO</name>
<evidence type="ECO:0000256" key="1">
    <source>
        <dbReference type="SAM" id="MobiDB-lite"/>
    </source>
</evidence>
<keyword evidence="4" id="KW-1185">Reference proteome</keyword>
<comment type="caution">
    <text evidence="2">The sequence shown here is derived from an EMBL/GenBank/DDBJ whole genome shotgun (WGS) entry which is preliminary data.</text>
</comment>
<evidence type="ECO:0000313" key="4">
    <source>
        <dbReference type="Proteomes" id="UP001152797"/>
    </source>
</evidence>
<dbReference type="EMBL" id="CAMXCT030000377">
    <property type="protein sequence ID" value="CAL4765261.1"/>
    <property type="molecule type" value="Genomic_DNA"/>
</dbReference>
<dbReference type="AlphaFoldDB" id="A0A9P1BR67"/>
<protein>
    <submittedName>
        <fullName evidence="2">Uncharacterized protein</fullName>
    </submittedName>
</protein>
<dbReference type="EMBL" id="CAMXCT010000377">
    <property type="protein sequence ID" value="CAI3977949.1"/>
    <property type="molecule type" value="Genomic_DNA"/>
</dbReference>
<gene>
    <name evidence="2" type="ORF">C1SCF055_LOCUS6045</name>
</gene>
<accession>A0A9P1BR67</accession>
<organism evidence="2">
    <name type="scientific">Cladocopium goreaui</name>
    <dbReference type="NCBI Taxonomy" id="2562237"/>
    <lineage>
        <taxon>Eukaryota</taxon>
        <taxon>Sar</taxon>
        <taxon>Alveolata</taxon>
        <taxon>Dinophyceae</taxon>
        <taxon>Suessiales</taxon>
        <taxon>Symbiodiniaceae</taxon>
        <taxon>Cladocopium</taxon>
    </lineage>
</organism>
<evidence type="ECO:0000313" key="2">
    <source>
        <dbReference type="EMBL" id="CAI3977949.1"/>
    </source>
</evidence>
<reference evidence="3" key="2">
    <citation type="submission" date="2024-04" db="EMBL/GenBank/DDBJ databases">
        <authorList>
            <person name="Chen Y."/>
            <person name="Shah S."/>
            <person name="Dougan E. K."/>
            <person name="Thang M."/>
            <person name="Chan C."/>
        </authorList>
    </citation>
    <scope>NUCLEOTIDE SEQUENCE [LARGE SCALE GENOMIC DNA]</scope>
</reference>
<feature type="region of interest" description="Disordered" evidence="1">
    <location>
        <begin position="756"/>
        <end position="780"/>
    </location>
</feature>
<feature type="region of interest" description="Disordered" evidence="1">
    <location>
        <begin position="628"/>
        <end position="658"/>
    </location>
</feature>
<dbReference type="Proteomes" id="UP001152797">
    <property type="component" value="Unassembled WGS sequence"/>
</dbReference>
<reference evidence="2" key="1">
    <citation type="submission" date="2022-10" db="EMBL/GenBank/DDBJ databases">
        <authorList>
            <person name="Chen Y."/>
            <person name="Dougan E. K."/>
            <person name="Chan C."/>
            <person name="Rhodes N."/>
            <person name="Thang M."/>
        </authorList>
    </citation>
    <scope>NUCLEOTIDE SEQUENCE</scope>
</reference>
<proteinExistence type="predicted"/>
<dbReference type="OrthoDB" id="416976at2759"/>
<evidence type="ECO:0000313" key="3">
    <source>
        <dbReference type="EMBL" id="CAL1131324.1"/>
    </source>
</evidence>
<dbReference type="EMBL" id="CAMXCT020000377">
    <property type="protein sequence ID" value="CAL1131324.1"/>
    <property type="molecule type" value="Genomic_DNA"/>
</dbReference>
<sequence length="976" mass="108082">MGCCCSGKKAVLRPSSDAGPMVGGCYSLRKRVPLMKSPSKSSETQDTLKKQAKVLVLNLEESTGFCLVLPEPPQKAGWLAKPLPVSLRRLKGSRDVPGRYRVLQATALRATSSEGSQVHANQEVVLFELGLSNNVVTGRVKTCDEESSQTGWLNLQISGSPVLDAVNLLGPEVANQPPSNGFKTAAWQVGRQYRALETQALAEQPASTSSSATCCRCGAGKMALRGSLVQLQQLQDADEGLWMQVCVQDGPNAGQIGWIQSKTDRLLVDSREQWEVERHAKPKEAMSPSGTIVKMADAKKSDALAAYEIPDQTDEPIEEIDRQDDADASKRQLSCGYCVCRLVPAERAFESVEVIDPVSSRSKTMTFSLGVVLAWAIELEAVLVAAIQVVEISQVVSLRRFEWTPPAQEITNDKVLFWDIEIKAKIDVWSCLNLTCKKPRLISCKAREFDFAEQKGATIWLGYSLGCCVDADRALVDKSQSSSHASSAPVTLSMASASQRSEDAMSAEFFMLPEVHLPSQVCPIKEGISFSQTFAPVFPMSDWNQRLQRLQKELPPPALESLEHLTLETLKNEKVSFGKAHNGRTFEEVWNSFPEWTRWFLNHYELSRNIEHRKMIKFIKMKIESMESGDPAQQMPNQPRPKPAPKSLTAKSKAMPMPSQVSTMETNMPWMEDNVVTQRLDQFQERMCNLENALHQILVHLTPHVATGAPETMAMSTIPAVSEIDDPWNTLEEVIRKSKPCRVNITVFAANPVANAPRSGSLPTSEDLEPEVSTPTEQSMPLEMTDPAVETPVPATIWLGYSLGCCVDADRALVDKRSCEVALQVPVELSDVPVCFQEGVQSPAYLTEEQRNITSELIRGSACGARTRELGQPCGQCDASRMERPECTNTTAPPYRFRSADSKTYVFLVCSFCNLLSHGFKELFLCETQTDTDLEAEPRSTTNPCDMRWFLGVCTARLFELTATRSRQTLNREELV</sequence>